<keyword evidence="1" id="KW-0175">Coiled coil</keyword>
<dbReference type="EMBL" id="VLKY01000009">
    <property type="protein sequence ID" value="TWI53100.1"/>
    <property type="molecule type" value="Genomic_DNA"/>
</dbReference>
<protein>
    <recommendedName>
        <fullName evidence="4">Chromosome partitioning protein ParA</fullName>
    </recommendedName>
</protein>
<evidence type="ECO:0000313" key="2">
    <source>
        <dbReference type="EMBL" id="TWI53100.1"/>
    </source>
</evidence>
<keyword evidence="3" id="KW-1185">Reference proteome</keyword>
<dbReference type="RefSeq" id="WP_145143155.1">
    <property type="nucleotide sequence ID" value="NZ_VLKY01000009.1"/>
</dbReference>
<evidence type="ECO:0008006" key="4">
    <source>
        <dbReference type="Google" id="ProtNLM"/>
    </source>
</evidence>
<evidence type="ECO:0000256" key="1">
    <source>
        <dbReference type="SAM" id="Coils"/>
    </source>
</evidence>
<proteinExistence type="predicted"/>
<dbReference type="AlphaFoldDB" id="A0A562QAA7"/>
<reference evidence="2 3" key="1">
    <citation type="journal article" date="2015" name="Stand. Genomic Sci.">
        <title>Genomic Encyclopedia of Bacterial and Archaeal Type Strains, Phase III: the genomes of soil and plant-associated and newly described type strains.</title>
        <authorList>
            <person name="Whitman W.B."/>
            <person name="Woyke T."/>
            <person name="Klenk H.P."/>
            <person name="Zhou Y."/>
            <person name="Lilburn T.G."/>
            <person name="Beck B.J."/>
            <person name="De Vos P."/>
            <person name="Vandamme P."/>
            <person name="Eisen J.A."/>
            <person name="Garrity G."/>
            <person name="Hugenholtz P."/>
            <person name="Kyrpides N.C."/>
        </authorList>
    </citation>
    <scope>NUCLEOTIDE SEQUENCE [LARGE SCALE GENOMIC DNA]</scope>
    <source>
        <strain evidence="2 3">CGMCC 1.6858</strain>
    </source>
</reference>
<evidence type="ECO:0000313" key="3">
    <source>
        <dbReference type="Proteomes" id="UP000316905"/>
    </source>
</evidence>
<name>A0A562QAA7_9PSED</name>
<dbReference type="Proteomes" id="UP000316905">
    <property type="component" value="Unassembled WGS sequence"/>
</dbReference>
<accession>A0A562QAA7</accession>
<dbReference type="OrthoDB" id="6189582at2"/>
<organism evidence="2 3">
    <name type="scientific">Pseudomonas duriflava</name>
    <dbReference type="NCBI Taxonomy" id="459528"/>
    <lineage>
        <taxon>Bacteria</taxon>
        <taxon>Pseudomonadati</taxon>
        <taxon>Pseudomonadota</taxon>
        <taxon>Gammaproteobacteria</taxon>
        <taxon>Pseudomonadales</taxon>
        <taxon>Pseudomonadaceae</taxon>
        <taxon>Pseudomonas</taxon>
    </lineage>
</organism>
<gene>
    <name evidence="2" type="ORF">IQ22_02943</name>
</gene>
<comment type="caution">
    <text evidence="2">The sequence shown here is derived from an EMBL/GenBank/DDBJ whole genome shotgun (WGS) entry which is preliminary data.</text>
</comment>
<sequence>MSTVYKSQKIEVVAFFDEKEIVKEMFFHEFEALLDGVFTLPSFSGKRVRLAYAVIDSQLCIRAAVFFYLEFSRSGAPDPQWNIPLRDLAERAGRGPDLGAGPIRLACRSQCPVPWHQPGLWDPILQAGHNDLFLLRECTRRNQLGLPVVAPVVKEVKTEHLNLANEHHWYVHEAEPAKSPFDSTVLEREHQAKMEHLVRQQRLRILALTRKHEGELRQLQQENDALKAALAEEQRYHAELAEQLAQQAAQYRSNRHELTQQLRALEKNAEYKVEALKIQFEAEQQARIEAAVADYKEQLAIREVELSYREELDTQLEEELAQLKARCTTLEANAGKALIDKMSSRGVVFVTYQPGAGHMTLASDAVLRFVEHPTSYIAAQCQLSEDQYECWLSHYKRPVCQGVSIGGKLCSAPIPRVESPQHFVAGESDCCERHQVSLLLKNQAG</sequence>
<feature type="coiled-coil region" evidence="1">
    <location>
        <begin position="209"/>
        <end position="268"/>
    </location>
</feature>